<evidence type="ECO:0008006" key="6">
    <source>
        <dbReference type="Google" id="ProtNLM"/>
    </source>
</evidence>
<dbReference type="GO" id="GO:1990904">
    <property type="term" value="C:ribonucleoprotein complex"/>
    <property type="evidence" value="ECO:0007669"/>
    <property type="project" value="UniProtKB-KW"/>
</dbReference>
<proteinExistence type="inferred from homology"/>
<organism evidence="5">
    <name type="scientific">Micromonas pusilla</name>
    <name type="common">Picoplanktonic green alga</name>
    <name type="synonym">Chromulina pusilla</name>
    <dbReference type="NCBI Taxonomy" id="38833"/>
    <lineage>
        <taxon>Eukaryota</taxon>
        <taxon>Viridiplantae</taxon>
        <taxon>Chlorophyta</taxon>
        <taxon>Mamiellophyceae</taxon>
        <taxon>Mamiellales</taxon>
        <taxon>Mamiellaceae</taxon>
        <taxon>Micromonas</taxon>
    </lineage>
</organism>
<reference evidence="5" key="1">
    <citation type="submission" date="2021-01" db="EMBL/GenBank/DDBJ databases">
        <authorList>
            <person name="Corre E."/>
            <person name="Pelletier E."/>
            <person name="Niang G."/>
            <person name="Scheremetjew M."/>
            <person name="Finn R."/>
            <person name="Kale V."/>
            <person name="Holt S."/>
            <person name="Cochrane G."/>
            <person name="Meng A."/>
            <person name="Brown T."/>
            <person name="Cohen L."/>
        </authorList>
    </citation>
    <scope>NUCLEOTIDE SEQUENCE</scope>
    <source>
        <strain evidence="5">CCMP1723</strain>
    </source>
</reference>
<evidence type="ECO:0000313" key="5">
    <source>
        <dbReference type="EMBL" id="CAD8516055.1"/>
    </source>
</evidence>
<evidence type="ECO:0000256" key="4">
    <source>
        <dbReference type="SAM" id="MobiDB-lite"/>
    </source>
</evidence>
<name>A0A7S0IAS0_MICPS</name>
<dbReference type="EMBL" id="HBEQ01004424">
    <property type="protein sequence ID" value="CAD8516055.1"/>
    <property type="molecule type" value="Transcribed_RNA"/>
</dbReference>
<dbReference type="NCBIfam" id="TIGR01030">
    <property type="entry name" value="rpmH_bact"/>
    <property type="match status" value="1"/>
</dbReference>
<protein>
    <recommendedName>
        <fullName evidence="6">50S ribosomal protein L34</fullName>
    </recommendedName>
</protein>
<accession>A0A7S0IAS0</accession>
<dbReference type="HAMAP" id="MF_00391">
    <property type="entry name" value="Ribosomal_bL34"/>
    <property type="match status" value="1"/>
</dbReference>
<dbReference type="InterPro" id="IPR000271">
    <property type="entry name" value="Ribosomal_bL34"/>
</dbReference>
<gene>
    <name evidence="5" type="ORF">MCOM1403_LOCUS3480</name>
</gene>
<evidence type="ECO:0000256" key="3">
    <source>
        <dbReference type="ARBA" id="ARBA00023274"/>
    </source>
</evidence>
<evidence type="ECO:0000256" key="2">
    <source>
        <dbReference type="ARBA" id="ARBA00022980"/>
    </source>
</evidence>
<dbReference type="GO" id="GO:0006412">
    <property type="term" value="P:translation"/>
    <property type="evidence" value="ECO:0007669"/>
    <property type="project" value="InterPro"/>
</dbReference>
<dbReference type="GO" id="GO:0003735">
    <property type="term" value="F:structural constituent of ribosome"/>
    <property type="evidence" value="ECO:0007669"/>
    <property type="project" value="InterPro"/>
</dbReference>
<dbReference type="GO" id="GO:0005840">
    <property type="term" value="C:ribosome"/>
    <property type="evidence" value="ECO:0007669"/>
    <property type="project" value="UniProtKB-KW"/>
</dbReference>
<dbReference type="AlphaFoldDB" id="A0A7S0IAS0"/>
<dbReference type="Pfam" id="PF00468">
    <property type="entry name" value="Ribosomal_L34"/>
    <property type="match status" value="1"/>
</dbReference>
<comment type="similarity">
    <text evidence="1">Belongs to the bacterial ribosomal protein bL34 family.</text>
</comment>
<feature type="region of interest" description="Disordered" evidence="4">
    <location>
        <begin position="73"/>
        <end position="104"/>
    </location>
</feature>
<sequence length="224" mass="24342">MAASLTMSMASLAVSGTVRAPAARTGSAARAPVKAVGGSAFMPAKLASKMTMKSSLAGALEFASRSAAARRFSQRELPSSSYRTESPYRASSRTSGSRRSPSRRGFRRRRFRLFFHARFFPRLAHKPHIPRYPLRAGLAMPSAVATRKPALGRGALVVTAGGRSIGCTLRGTRRARARTSGFRARLQTPSGRKVLKLRRKKGRKYLAPAGAVNGWNREKKKSLK</sequence>
<keyword evidence="3" id="KW-0687">Ribonucleoprotein</keyword>
<feature type="compositionally biased region" description="Low complexity" evidence="4">
    <location>
        <begin position="89"/>
        <end position="99"/>
    </location>
</feature>
<keyword evidence="2" id="KW-0689">Ribosomal protein</keyword>
<dbReference type="Gene3D" id="1.10.287.3980">
    <property type="match status" value="1"/>
</dbReference>
<evidence type="ECO:0000256" key="1">
    <source>
        <dbReference type="ARBA" id="ARBA00010111"/>
    </source>
</evidence>